<keyword evidence="2" id="KW-0812">Transmembrane</keyword>
<evidence type="ECO:0000313" key="7">
    <source>
        <dbReference type="Proteomes" id="UP000026960"/>
    </source>
</evidence>
<dbReference type="eggNOG" id="ENOG502RY7Z">
    <property type="taxonomic scope" value="Eukaryota"/>
</dbReference>
<organism evidence="6">
    <name type="scientific">Oryza barthii</name>
    <dbReference type="NCBI Taxonomy" id="65489"/>
    <lineage>
        <taxon>Eukaryota</taxon>
        <taxon>Viridiplantae</taxon>
        <taxon>Streptophyta</taxon>
        <taxon>Embryophyta</taxon>
        <taxon>Tracheophyta</taxon>
        <taxon>Spermatophyta</taxon>
        <taxon>Magnoliopsida</taxon>
        <taxon>Liliopsida</taxon>
        <taxon>Poales</taxon>
        <taxon>Poaceae</taxon>
        <taxon>BOP clade</taxon>
        <taxon>Oryzoideae</taxon>
        <taxon>Oryzeae</taxon>
        <taxon>Oryzinae</taxon>
        <taxon>Oryza</taxon>
    </lineage>
</organism>
<dbReference type="PANTHER" id="PTHR15371">
    <property type="entry name" value="TIM23"/>
    <property type="match status" value="1"/>
</dbReference>
<evidence type="ECO:0000256" key="2">
    <source>
        <dbReference type="ARBA" id="ARBA00022692"/>
    </source>
</evidence>
<name>A0A0D3EMJ6_9ORYZ</name>
<protein>
    <submittedName>
        <fullName evidence="6">Uncharacterized protein</fullName>
    </submittedName>
</protein>
<dbReference type="Gramene" id="OBART01G11680.1">
    <property type="protein sequence ID" value="OBART01G11680.1"/>
    <property type="gene ID" value="OBART01G11680"/>
</dbReference>
<dbReference type="GO" id="GO:0015171">
    <property type="term" value="F:amino acid transmembrane transporter activity"/>
    <property type="evidence" value="ECO:0007669"/>
    <property type="project" value="TreeGrafter"/>
</dbReference>
<dbReference type="GO" id="GO:0009707">
    <property type="term" value="C:chloroplast outer membrane"/>
    <property type="evidence" value="ECO:0007669"/>
    <property type="project" value="TreeGrafter"/>
</dbReference>
<sequence length="263" mass="27838">MTALRLATRPSPRRKTPWGAAPSPAPRGELATTGDTSPCAPTHVALLPRPLYTNPRQPPPSRLHRSPPHPPPPPLRRTHVAASLVERVRRRMSSSRLDTRTLKEEVASMDKRWLVDLGHPLVNRVADSFIRAAGVGAARAVSREAYFVTVEGLGGDTAGLDNAVKRSNFSRGDDGQKSLDAVVKSAGKEAFQWGLAAGVYSGLTYGLREARGCHDWKNSAVAGAMAGVAVALTGDTGNADHMVHFAITGAALSSAASLLSGIY</sequence>
<dbReference type="HOGENOM" id="CLU_100380_0_0_1"/>
<proteinExistence type="predicted"/>
<comment type="subcellular location">
    <subcellularLocation>
        <location evidence="1">Membrane</location>
        <topology evidence="1">Multi-pass membrane protein</topology>
    </subcellularLocation>
</comment>
<evidence type="ECO:0000313" key="6">
    <source>
        <dbReference type="EnsemblPlants" id="OBART01G11680.1"/>
    </source>
</evidence>
<reference evidence="6" key="2">
    <citation type="submission" date="2015-03" db="UniProtKB">
        <authorList>
            <consortium name="EnsemblPlants"/>
        </authorList>
    </citation>
    <scope>IDENTIFICATION</scope>
</reference>
<keyword evidence="3" id="KW-1133">Transmembrane helix</keyword>
<dbReference type="Proteomes" id="UP000026960">
    <property type="component" value="Chromosome 1"/>
</dbReference>
<dbReference type="STRING" id="65489.A0A0D3EMJ6"/>
<dbReference type="EnsemblPlants" id="OBART01G11680.1">
    <property type="protein sequence ID" value="OBART01G11680.1"/>
    <property type="gene ID" value="OBART01G11680"/>
</dbReference>
<keyword evidence="4" id="KW-0472">Membrane</keyword>
<dbReference type="Pfam" id="PF02466">
    <property type="entry name" value="Tim17"/>
    <property type="match status" value="1"/>
</dbReference>
<reference evidence="6" key="1">
    <citation type="journal article" date="2009" name="Rice">
        <title>De Novo Next Generation Sequencing of Plant Genomes.</title>
        <authorList>
            <person name="Rounsley S."/>
            <person name="Marri P.R."/>
            <person name="Yu Y."/>
            <person name="He R."/>
            <person name="Sisneros N."/>
            <person name="Goicoechea J.L."/>
            <person name="Lee S.J."/>
            <person name="Angelova A."/>
            <person name="Kudrna D."/>
            <person name="Luo M."/>
            <person name="Affourtit J."/>
            <person name="Desany B."/>
            <person name="Knight J."/>
            <person name="Niazi F."/>
            <person name="Egholm M."/>
            <person name="Wing R.A."/>
        </authorList>
    </citation>
    <scope>NUCLEOTIDE SEQUENCE [LARGE SCALE GENOMIC DNA]</scope>
    <source>
        <strain evidence="6">cv. IRGC 105608</strain>
    </source>
</reference>
<accession>A0A0D3EMJ6</accession>
<evidence type="ECO:0000256" key="4">
    <source>
        <dbReference type="ARBA" id="ARBA00023136"/>
    </source>
</evidence>
<dbReference type="AlphaFoldDB" id="A0A0D3EMJ6"/>
<dbReference type="PaxDb" id="65489-OBART01G11680.1"/>
<dbReference type="PANTHER" id="PTHR15371:SF5">
    <property type="entry name" value="OS01G0303300 PROTEIN"/>
    <property type="match status" value="1"/>
</dbReference>
<evidence type="ECO:0000256" key="1">
    <source>
        <dbReference type="ARBA" id="ARBA00004141"/>
    </source>
</evidence>
<dbReference type="InterPro" id="IPR045238">
    <property type="entry name" value="Tim23-like"/>
</dbReference>
<evidence type="ECO:0000256" key="5">
    <source>
        <dbReference type="SAM" id="MobiDB-lite"/>
    </source>
</evidence>
<evidence type="ECO:0000256" key="3">
    <source>
        <dbReference type="ARBA" id="ARBA00022989"/>
    </source>
</evidence>
<feature type="region of interest" description="Disordered" evidence="5">
    <location>
        <begin position="1"/>
        <end position="77"/>
    </location>
</feature>
<keyword evidence="7" id="KW-1185">Reference proteome</keyword>